<keyword evidence="1" id="KW-0812">Transmembrane</keyword>
<keyword evidence="1" id="KW-0472">Membrane</keyword>
<evidence type="ECO:0000313" key="2">
    <source>
        <dbReference type="EMBL" id="VEU37772.1"/>
    </source>
</evidence>
<keyword evidence="1" id="KW-1133">Transmembrane helix</keyword>
<sequence length="256" mass="29242">MNLFNFYHWTLFDTDKLEEEWRVTKREVSVHRQHDEDLRADLLEHVLETADSVATRGRAQGQAAIEYLGKRPAVKSNQSLVGSVTTVSRFEETRKDLVEKLSNSIDEILKPGRVEEIDSTRLFASLKQIAFVSSSLHTCAIGSGILLALEAIDPVTGWIALSSSLIGGGTSFALGTAKIRQRYNDQWIQRAQHLEKALDAITTKEVDRVNWKILDGVAPYTRFVKTERERINYLKERCERMTSATRNLRNRIQRLR</sequence>
<keyword evidence="3" id="KW-1185">Reference proteome</keyword>
<dbReference type="AlphaFoldDB" id="A0A448Z6V1"/>
<evidence type="ECO:0000256" key="1">
    <source>
        <dbReference type="SAM" id="Phobius"/>
    </source>
</evidence>
<name>A0A448Z6V1_9STRA</name>
<reference evidence="2 3" key="1">
    <citation type="submission" date="2019-01" db="EMBL/GenBank/DDBJ databases">
        <authorList>
            <person name="Ferrante I. M."/>
        </authorList>
    </citation>
    <scope>NUCLEOTIDE SEQUENCE [LARGE SCALE GENOMIC DNA]</scope>
    <source>
        <strain evidence="2 3">B856</strain>
    </source>
</reference>
<protein>
    <submittedName>
        <fullName evidence="2">Uncharacterized protein</fullName>
    </submittedName>
</protein>
<accession>A0A448Z6V1</accession>
<proteinExistence type="predicted"/>
<dbReference type="Proteomes" id="UP000291116">
    <property type="component" value="Unassembled WGS sequence"/>
</dbReference>
<dbReference type="EMBL" id="CAACVS010000140">
    <property type="protein sequence ID" value="VEU37772.1"/>
    <property type="molecule type" value="Genomic_DNA"/>
</dbReference>
<feature type="transmembrane region" description="Helical" evidence="1">
    <location>
        <begin position="155"/>
        <end position="174"/>
    </location>
</feature>
<feature type="transmembrane region" description="Helical" evidence="1">
    <location>
        <begin position="129"/>
        <end position="149"/>
    </location>
</feature>
<evidence type="ECO:0000313" key="3">
    <source>
        <dbReference type="Proteomes" id="UP000291116"/>
    </source>
</evidence>
<dbReference type="OrthoDB" id="8927528at2759"/>
<organism evidence="2 3">
    <name type="scientific">Pseudo-nitzschia multistriata</name>
    <dbReference type="NCBI Taxonomy" id="183589"/>
    <lineage>
        <taxon>Eukaryota</taxon>
        <taxon>Sar</taxon>
        <taxon>Stramenopiles</taxon>
        <taxon>Ochrophyta</taxon>
        <taxon>Bacillariophyta</taxon>
        <taxon>Bacillariophyceae</taxon>
        <taxon>Bacillariophycidae</taxon>
        <taxon>Bacillariales</taxon>
        <taxon>Bacillariaceae</taxon>
        <taxon>Pseudo-nitzschia</taxon>
    </lineage>
</organism>
<gene>
    <name evidence="2" type="ORF">PSNMU_V1.4_AUG-EV-PASAV3_0045790</name>
</gene>